<dbReference type="Gene3D" id="3.40.190.10">
    <property type="entry name" value="Periplasmic binding protein-like II"/>
    <property type="match status" value="2"/>
</dbReference>
<dbReference type="Proteomes" id="UP000249633">
    <property type="component" value="Unassembled WGS sequence"/>
</dbReference>
<comment type="subcellular location">
    <subcellularLocation>
        <location evidence="1">Periplasm</location>
    </subcellularLocation>
</comment>
<dbReference type="SUPFAM" id="SSF53850">
    <property type="entry name" value="Periplasmic binding protein-like II"/>
    <property type="match status" value="1"/>
</dbReference>
<dbReference type="PANTHER" id="PTHR43649">
    <property type="entry name" value="ARABINOSE-BINDING PROTEIN-RELATED"/>
    <property type="match status" value="1"/>
</dbReference>
<dbReference type="EMBL" id="QFOD01000024">
    <property type="protein sequence ID" value="PZP28210.1"/>
    <property type="molecule type" value="Genomic_DNA"/>
</dbReference>
<feature type="chain" id="PRO_5015946527" description="Probable sugar-binding periplasmic protein" evidence="7">
    <location>
        <begin position="25"/>
        <end position="415"/>
    </location>
</feature>
<reference evidence="8 9" key="1">
    <citation type="submission" date="2017-08" db="EMBL/GenBank/DDBJ databases">
        <title>Infants hospitalized years apart are colonized by the same room-sourced microbial strains.</title>
        <authorList>
            <person name="Brooks B."/>
            <person name="Olm M.R."/>
            <person name="Firek B.A."/>
            <person name="Baker R."/>
            <person name="Thomas B.C."/>
            <person name="Morowitz M.J."/>
            <person name="Banfield J.F."/>
        </authorList>
    </citation>
    <scope>NUCLEOTIDE SEQUENCE [LARGE SCALE GENOMIC DNA]</scope>
    <source>
        <strain evidence="8">S2_012_000_R2_81</strain>
    </source>
</reference>
<evidence type="ECO:0000256" key="4">
    <source>
        <dbReference type="ARBA" id="ARBA00022729"/>
    </source>
</evidence>
<protein>
    <recommendedName>
        <fullName evidence="6">Probable sugar-binding periplasmic protein</fullName>
    </recommendedName>
</protein>
<evidence type="ECO:0000256" key="5">
    <source>
        <dbReference type="ARBA" id="ARBA00049629"/>
    </source>
</evidence>
<evidence type="ECO:0000313" key="8">
    <source>
        <dbReference type="EMBL" id="PZP28210.1"/>
    </source>
</evidence>
<gene>
    <name evidence="8" type="ORF">DI603_19885</name>
</gene>
<comment type="similarity">
    <text evidence="2">Belongs to the bacterial solute-binding protein 1 family.</text>
</comment>
<evidence type="ECO:0000256" key="2">
    <source>
        <dbReference type="ARBA" id="ARBA00008520"/>
    </source>
</evidence>
<evidence type="ECO:0000256" key="6">
    <source>
        <dbReference type="ARBA" id="ARBA00049753"/>
    </source>
</evidence>
<comment type="caution">
    <text evidence="8">The sequence shown here is derived from an EMBL/GenBank/DDBJ whole genome shotgun (WGS) entry which is preliminary data.</text>
</comment>
<accession>A0A2W5DII4</accession>
<dbReference type="GO" id="GO:0042597">
    <property type="term" value="C:periplasmic space"/>
    <property type="evidence" value="ECO:0007669"/>
    <property type="project" value="UniProtKB-SubCell"/>
</dbReference>
<proteinExistence type="inferred from homology"/>
<evidence type="ECO:0000256" key="1">
    <source>
        <dbReference type="ARBA" id="ARBA00004418"/>
    </source>
</evidence>
<organism evidence="8 9">
    <name type="scientific">Roseateles depolymerans</name>
    <dbReference type="NCBI Taxonomy" id="76731"/>
    <lineage>
        <taxon>Bacteria</taxon>
        <taxon>Pseudomonadati</taxon>
        <taxon>Pseudomonadota</taxon>
        <taxon>Betaproteobacteria</taxon>
        <taxon>Burkholderiales</taxon>
        <taxon>Sphaerotilaceae</taxon>
        <taxon>Roseateles</taxon>
    </lineage>
</organism>
<name>A0A2W5DII4_9BURK</name>
<keyword evidence="4 7" id="KW-0732">Signal</keyword>
<sequence>MSAPRRGRATWALATLLAFGSAAAQPLRSDVVHWWTSGSEAAAVRALAEAYQGAGGRWRDLAVTSAEQAREIARTRIAAGNPPLAAQFNLSSEFTELARQGRLQPLDDVAAQAHWAQVLPPALLDALRIDGHVYGAPLSIHMPVWLWSSTAALRRAGIAREPRSMDELFAALDRLQAAGLVPLAHGGQPWQDLHLFTAVLLNQGGRTLYLQALQQRSAAAWQGDAMRRVLLSFKRLRRYVDAASPGRDWNDSTALLISGRAGLQFMGDWAKGEFAQAGLQAGRDYGCTPGLAADAPYVVDGDVFVFPKGADPAAQRLLARVVTAPDTQLAFSARKGSVPVRMDLDLRSLDPCARLGAERLRDPGRLVANIEHLLPPARHRALERVISDYWNREQPVERVQQALVQALQDPDRRQP</sequence>
<evidence type="ECO:0000256" key="3">
    <source>
        <dbReference type="ARBA" id="ARBA00022448"/>
    </source>
</evidence>
<comment type="function">
    <text evidence="5">Part of a binding-protein-dependent transport system for a sugar.</text>
</comment>
<dbReference type="InterPro" id="IPR050490">
    <property type="entry name" value="Bact_solute-bd_prot1"/>
</dbReference>
<dbReference type="Pfam" id="PF01547">
    <property type="entry name" value="SBP_bac_1"/>
    <property type="match status" value="1"/>
</dbReference>
<keyword evidence="3" id="KW-0813">Transport</keyword>
<evidence type="ECO:0000256" key="7">
    <source>
        <dbReference type="SAM" id="SignalP"/>
    </source>
</evidence>
<dbReference type="AlphaFoldDB" id="A0A2W5DII4"/>
<feature type="signal peptide" evidence="7">
    <location>
        <begin position="1"/>
        <end position="24"/>
    </location>
</feature>
<evidence type="ECO:0000313" key="9">
    <source>
        <dbReference type="Proteomes" id="UP000249633"/>
    </source>
</evidence>
<dbReference type="PANTHER" id="PTHR43649:SF28">
    <property type="entry name" value="BINDING PROTEIN COMPONENT OF ABC SUGAR TRANSPORTER-RELATED"/>
    <property type="match status" value="1"/>
</dbReference>
<dbReference type="InterPro" id="IPR006059">
    <property type="entry name" value="SBP"/>
</dbReference>